<keyword evidence="3 4" id="KW-0472">Membrane</keyword>
<dbReference type="GeneID" id="90039250"/>
<dbReference type="EMBL" id="JBBJBU010000016">
    <property type="protein sequence ID" value="KAK7202578.1"/>
    <property type="molecule type" value="Genomic_DNA"/>
</dbReference>
<keyword evidence="4" id="KW-0406">Ion transport</keyword>
<keyword evidence="4" id="KW-0186">Copper</keyword>
<reference evidence="5 6" key="1">
    <citation type="submission" date="2024-03" db="EMBL/GenBank/DDBJ databases">
        <title>Genome-scale model development and genomic sequencing of the oleaginous clade Lipomyces.</title>
        <authorList>
            <consortium name="Lawrence Berkeley National Laboratory"/>
            <person name="Czajka J.J."/>
            <person name="Han Y."/>
            <person name="Kim J."/>
            <person name="Mondo S.J."/>
            <person name="Hofstad B.A."/>
            <person name="Robles A."/>
            <person name="Haridas S."/>
            <person name="Riley R."/>
            <person name="LaButti K."/>
            <person name="Pangilinan J."/>
            <person name="Andreopoulos W."/>
            <person name="Lipzen A."/>
            <person name="Yan J."/>
            <person name="Wang M."/>
            <person name="Ng V."/>
            <person name="Grigoriev I.V."/>
            <person name="Spatafora J.W."/>
            <person name="Magnuson J.K."/>
            <person name="Baker S.E."/>
            <person name="Pomraning K.R."/>
        </authorList>
    </citation>
    <scope>NUCLEOTIDE SEQUENCE [LARGE SCALE GENOMIC DNA]</scope>
    <source>
        <strain evidence="5 6">Phaff 52-87</strain>
    </source>
</reference>
<keyword evidence="1 4" id="KW-0812">Transmembrane</keyword>
<evidence type="ECO:0000256" key="2">
    <source>
        <dbReference type="ARBA" id="ARBA00022989"/>
    </source>
</evidence>
<name>A0ABR1F0J3_9ASCO</name>
<proteinExistence type="inferred from homology"/>
<keyword evidence="4" id="KW-0187">Copper transport</keyword>
<organism evidence="5 6">
    <name type="scientific">Myxozyma melibiosi</name>
    <dbReference type="NCBI Taxonomy" id="54550"/>
    <lineage>
        <taxon>Eukaryota</taxon>
        <taxon>Fungi</taxon>
        <taxon>Dikarya</taxon>
        <taxon>Ascomycota</taxon>
        <taxon>Saccharomycotina</taxon>
        <taxon>Lipomycetes</taxon>
        <taxon>Lipomycetales</taxon>
        <taxon>Lipomycetaceae</taxon>
        <taxon>Myxozyma</taxon>
    </lineage>
</organism>
<protein>
    <recommendedName>
        <fullName evidence="4">Copper transport protein</fullName>
    </recommendedName>
</protein>
<keyword evidence="6" id="KW-1185">Reference proteome</keyword>
<evidence type="ECO:0000256" key="4">
    <source>
        <dbReference type="RuleBase" id="RU367022"/>
    </source>
</evidence>
<accession>A0ABR1F0J3</accession>
<comment type="similarity">
    <text evidence="4">Belongs to the copper transporter (Ctr) (TC 1.A.56) family. SLC31A subfamily.</text>
</comment>
<feature type="transmembrane region" description="Helical" evidence="4">
    <location>
        <begin position="102"/>
        <end position="122"/>
    </location>
</feature>
<evidence type="ECO:0000313" key="6">
    <source>
        <dbReference type="Proteomes" id="UP001498771"/>
    </source>
</evidence>
<feature type="transmembrane region" description="Helical" evidence="4">
    <location>
        <begin position="128"/>
        <end position="145"/>
    </location>
</feature>
<evidence type="ECO:0000256" key="1">
    <source>
        <dbReference type="ARBA" id="ARBA00022692"/>
    </source>
</evidence>
<keyword evidence="4" id="KW-0813">Transport</keyword>
<dbReference type="RefSeq" id="XP_064765611.1">
    <property type="nucleotide sequence ID" value="XM_064913738.1"/>
</dbReference>
<comment type="subcellular location">
    <subcellularLocation>
        <location evidence="4">Membrane</location>
        <topology evidence="4">Multi-pass membrane protein</topology>
    </subcellularLocation>
</comment>
<comment type="caution">
    <text evidence="5">The sequence shown here is derived from an EMBL/GenBank/DDBJ whole genome shotgun (WGS) entry which is preliminary data.</text>
</comment>
<dbReference type="Pfam" id="PF04145">
    <property type="entry name" value="Ctr"/>
    <property type="match status" value="2"/>
</dbReference>
<feature type="transmembrane region" description="Helical" evidence="4">
    <location>
        <begin position="50"/>
        <end position="69"/>
    </location>
</feature>
<dbReference type="InterPro" id="IPR007274">
    <property type="entry name" value="Cop_transporter"/>
</dbReference>
<evidence type="ECO:0000313" key="5">
    <source>
        <dbReference type="EMBL" id="KAK7202578.1"/>
    </source>
</evidence>
<keyword evidence="2 4" id="KW-1133">Transmembrane helix</keyword>
<dbReference type="PANTHER" id="PTHR12483:SF115">
    <property type="entry name" value="COPPER TRANSPORT PROTEIN"/>
    <property type="match status" value="1"/>
</dbReference>
<dbReference type="Proteomes" id="UP001498771">
    <property type="component" value="Unassembled WGS sequence"/>
</dbReference>
<evidence type="ECO:0000256" key="3">
    <source>
        <dbReference type="ARBA" id="ARBA00023136"/>
    </source>
</evidence>
<gene>
    <name evidence="5" type="ORF">BZA70DRAFT_285422</name>
</gene>
<sequence length="158" mass="17798">MDHSMHHMDGVDHAASMAAGKSACKMNMLFTWSSDDLCIVFGWWHIRSGLGFLISLVVVMALAVGYEYLRIWNSAESTGSEESLPSPSITRPRDRQLRKIRLIKSGIYGLQVLYSFFLMLVFMTYNGWVMLAVAAGAFTGHYLWASRLSRPARGLFCH</sequence>
<dbReference type="PANTHER" id="PTHR12483">
    <property type="entry name" value="SOLUTE CARRIER FAMILY 31 COPPER TRANSPORTERS"/>
    <property type="match status" value="1"/>
</dbReference>